<comment type="subcellular location">
    <subcellularLocation>
        <location evidence="1 7">Cell membrane</location>
        <topology evidence="1 7">Multi-pass membrane protein</topology>
    </subcellularLocation>
</comment>
<proteinExistence type="inferred from homology"/>
<keyword evidence="2 7" id="KW-0813">Transport</keyword>
<dbReference type="PANTHER" id="PTHR30465:SF45">
    <property type="entry name" value="BINDING-PROTEIN-DEPENDENT TRANSPORT SYSTEMS INNER MEMBRANE COMPONENT"/>
    <property type="match status" value="1"/>
</dbReference>
<accession>A0A371R4C4</accession>
<feature type="transmembrane region" description="Helical" evidence="7">
    <location>
        <begin position="175"/>
        <end position="198"/>
    </location>
</feature>
<keyword evidence="6 7" id="KW-0472">Membrane</keyword>
<comment type="caution">
    <text evidence="9">The sequence shown here is derived from an EMBL/GenBank/DDBJ whole genome shotgun (WGS) entry which is preliminary data.</text>
</comment>
<keyword evidence="3" id="KW-1003">Cell membrane</keyword>
<feature type="domain" description="ABC transmembrane type-1" evidence="8">
    <location>
        <begin position="130"/>
        <end position="345"/>
    </location>
</feature>
<comment type="similarity">
    <text evidence="7">Belongs to the binding-protein-dependent transport system permease family.</text>
</comment>
<dbReference type="Pfam" id="PF00528">
    <property type="entry name" value="BPD_transp_1"/>
    <property type="match status" value="1"/>
</dbReference>
<evidence type="ECO:0000313" key="9">
    <source>
        <dbReference type="EMBL" id="RFA98620.1"/>
    </source>
</evidence>
<dbReference type="EMBL" id="NMUF01000015">
    <property type="protein sequence ID" value="RFA98620.1"/>
    <property type="molecule type" value="Genomic_DNA"/>
</dbReference>
<dbReference type="GO" id="GO:0005886">
    <property type="term" value="C:plasma membrane"/>
    <property type="evidence" value="ECO:0007669"/>
    <property type="project" value="UniProtKB-SubCell"/>
</dbReference>
<dbReference type="PANTHER" id="PTHR30465">
    <property type="entry name" value="INNER MEMBRANE ABC TRANSPORTER"/>
    <property type="match status" value="1"/>
</dbReference>
<dbReference type="SUPFAM" id="SSF161098">
    <property type="entry name" value="MetI-like"/>
    <property type="match status" value="1"/>
</dbReference>
<evidence type="ECO:0000256" key="3">
    <source>
        <dbReference type="ARBA" id="ARBA00022475"/>
    </source>
</evidence>
<name>A0A371R4C4_9CREN</name>
<dbReference type="Proteomes" id="UP000256877">
    <property type="component" value="Unassembled WGS sequence"/>
</dbReference>
<dbReference type="AlphaFoldDB" id="A0A371R4C4"/>
<dbReference type="Gene3D" id="1.10.3720.10">
    <property type="entry name" value="MetI-like"/>
    <property type="match status" value="1"/>
</dbReference>
<evidence type="ECO:0000313" key="10">
    <source>
        <dbReference type="Proteomes" id="UP000256877"/>
    </source>
</evidence>
<evidence type="ECO:0000256" key="6">
    <source>
        <dbReference type="ARBA" id="ARBA00023136"/>
    </source>
</evidence>
<feature type="transmembrane region" description="Helical" evidence="7">
    <location>
        <begin position="134"/>
        <end position="155"/>
    </location>
</feature>
<evidence type="ECO:0000256" key="1">
    <source>
        <dbReference type="ARBA" id="ARBA00004651"/>
    </source>
</evidence>
<sequence length="357" mass="40302">MFFFVSVIRFLVYRSISIIVAVVLATSITIYVANWGGKLDQIILSQIEFEISQQVATNPAFRGLSEEEKAQYIRTQVELYKKALGFDSPFFPDRFFKYLWKYLTLDFGNAFFIHAKSGSLKVIDVIAERLPYTVILFTTATLLSALLGLFIAFIVSKKALTVLDKVITPLSFTTYVLPTWFMGIFAILIFAYTLKILPPGGMFSPGVPEEPLPRLIDFLWHLTLPLTAWIISTFGYWTYVFRSMLTQLYEEDFVKAAYARGLPPQMIDRRYVLRNVMPPFITLVSLSLVFSIAGAPITEYVFNWEGLGGLLLAAASVGDAPIVIGSTIIFAYLLAITVIILEIVYAIVDPRIRAERK</sequence>
<dbReference type="PROSITE" id="PS50928">
    <property type="entry name" value="ABC_TM1"/>
    <property type="match status" value="1"/>
</dbReference>
<dbReference type="CDD" id="cd06261">
    <property type="entry name" value="TM_PBP2"/>
    <property type="match status" value="1"/>
</dbReference>
<evidence type="ECO:0000256" key="5">
    <source>
        <dbReference type="ARBA" id="ARBA00022989"/>
    </source>
</evidence>
<keyword evidence="5 7" id="KW-1133">Transmembrane helix</keyword>
<dbReference type="InterPro" id="IPR035906">
    <property type="entry name" value="MetI-like_sf"/>
</dbReference>
<feature type="transmembrane region" description="Helical" evidence="7">
    <location>
        <begin position="322"/>
        <end position="348"/>
    </location>
</feature>
<dbReference type="InterPro" id="IPR000515">
    <property type="entry name" value="MetI-like"/>
</dbReference>
<feature type="transmembrane region" description="Helical" evidence="7">
    <location>
        <begin position="12"/>
        <end position="33"/>
    </location>
</feature>
<feature type="transmembrane region" description="Helical" evidence="7">
    <location>
        <begin position="218"/>
        <end position="239"/>
    </location>
</feature>
<evidence type="ECO:0000256" key="7">
    <source>
        <dbReference type="RuleBase" id="RU363032"/>
    </source>
</evidence>
<gene>
    <name evidence="9" type="ORF">CGL52_06845</name>
</gene>
<evidence type="ECO:0000256" key="2">
    <source>
        <dbReference type="ARBA" id="ARBA00022448"/>
    </source>
</evidence>
<protein>
    <submittedName>
        <fullName evidence="9">ABC transporter permease</fullName>
    </submittedName>
</protein>
<dbReference type="GO" id="GO:0055085">
    <property type="term" value="P:transmembrane transport"/>
    <property type="evidence" value="ECO:0007669"/>
    <property type="project" value="InterPro"/>
</dbReference>
<reference evidence="9 10" key="1">
    <citation type="submission" date="2017-07" db="EMBL/GenBank/DDBJ databases">
        <title>Draft genome sequence of aerobic hyperthermophilic archaea, Pyrobaculum aerophilum YKB31 and YKB32.</title>
        <authorList>
            <person name="Mochizuki T."/>
            <person name="Berliner A.J."/>
            <person name="Yoshida-Takashima Y."/>
            <person name="Takaki Y."/>
            <person name="Nunoura T."/>
            <person name="Takai K."/>
        </authorList>
    </citation>
    <scope>NUCLEOTIDE SEQUENCE [LARGE SCALE GENOMIC DNA]</scope>
    <source>
        <strain evidence="9 10">YKB32</strain>
    </source>
</reference>
<evidence type="ECO:0000256" key="4">
    <source>
        <dbReference type="ARBA" id="ARBA00022692"/>
    </source>
</evidence>
<organism evidence="9 10">
    <name type="scientific">Pyrobaculum aerophilum</name>
    <dbReference type="NCBI Taxonomy" id="13773"/>
    <lineage>
        <taxon>Archaea</taxon>
        <taxon>Thermoproteota</taxon>
        <taxon>Thermoprotei</taxon>
        <taxon>Thermoproteales</taxon>
        <taxon>Thermoproteaceae</taxon>
        <taxon>Pyrobaculum</taxon>
    </lineage>
</organism>
<evidence type="ECO:0000259" key="8">
    <source>
        <dbReference type="PROSITE" id="PS50928"/>
    </source>
</evidence>
<keyword evidence="4 7" id="KW-0812">Transmembrane</keyword>
<feature type="transmembrane region" description="Helical" evidence="7">
    <location>
        <begin position="280"/>
        <end position="302"/>
    </location>
</feature>